<dbReference type="Pfam" id="PF19565">
    <property type="entry name" value="DUF6087"/>
    <property type="match status" value="1"/>
</dbReference>
<evidence type="ECO:0000313" key="2">
    <source>
        <dbReference type="EMBL" id="ARQ70543.1"/>
    </source>
</evidence>
<name>A0A1W7D0F6_9ACTN</name>
<dbReference type="OrthoDB" id="4214937at2"/>
<dbReference type="AlphaFoldDB" id="A0A1W7D0F6"/>
<evidence type="ECO:0000256" key="1">
    <source>
        <dbReference type="SAM" id="MobiDB-lite"/>
    </source>
</evidence>
<accession>A0A1W7D0F6</accession>
<gene>
    <name evidence="2" type="ORF">CAG99_18360</name>
</gene>
<evidence type="ECO:0000313" key="3">
    <source>
        <dbReference type="Proteomes" id="UP000194218"/>
    </source>
</evidence>
<proteinExistence type="predicted"/>
<dbReference type="RefSeq" id="WP_086160393.1">
    <property type="nucleotide sequence ID" value="NZ_CP021121.1"/>
</dbReference>
<keyword evidence="3" id="KW-1185">Reference proteome</keyword>
<dbReference type="Proteomes" id="UP000194218">
    <property type="component" value="Chromosome"/>
</dbReference>
<dbReference type="EMBL" id="CP021121">
    <property type="protein sequence ID" value="ARQ70543.1"/>
    <property type="molecule type" value="Genomic_DNA"/>
</dbReference>
<protein>
    <submittedName>
        <fullName evidence="2">Uncharacterized protein</fullName>
    </submittedName>
</protein>
<sequence>MAKHRRPGPANQPSRAVPRVDAADPLSAYDKRRRPPMDTYRRHRPIHGGAGHLRPDEPRVLEEWNEFAYRVTGTAPDLATAQAWTNELRV</sequence>
<dbReference type="KEGG" id="smao:CAG99_18360"/>
<reference evidence="2 3" key="1">
    <citation type="submission" date="2017-05" db="EMBL/GenBank/DDBJ databases">
        <title>Complete genome sequence of Streptomyces sp. SCSIO 03032 revealed the diverse biosynthetic pathways for its bioactive secondary metabolites.</title>
        <authorList>
            <person name="Ma L."/>
            <person name="Zhu Y."/>
            <person name="Zhang W."/>
            <person name="Zhang G."/>
            <person name="Tian X."/>
            <person name="Zhang S."/>
            <person name="Zhang C."/>
        </authorList>
    </citation>
    <scope>NUCLEOTIDE SEQUENCE [LARGE SCALE GENOMIC DNA]</scope>
    <source>
        <strain evidence="2 3">SCSIO 03032</strain>
    </source>
</reference>
<organism evidence="2 3">
    <name type="scientific">Streptomyces marincola</name>
    <dbReference type="NCBI Taxonomy" id="2878388"/>
    <lineage>
        <taxon>Bacteria</taxon>
        <taxon>Bacillati</taxon>
        <taxon>Actinomycetota</taxon>
        <taxon>Actinomycetes</taxon>
        <taxon>Kitasatosporales</taxon>
        <taxon>Streptomycetaceae</taxon>
        <taxon>Streptomyces</taxon>
    </lineage>
</organism>
<feature type="region of interest" description="Disordered" evidence="1">
    <location>
        <begin position="1"/>
        <end position="57"/>
    </location>
</feature>
<dbReference type="InterPro" id="IPR045733">
    <property type="entry name" value="DUF6087"/>
</dbReference>